<feature type="transmembrane region" description="Helical" evidence="1">
    <location>
        <begin position="6"/>
        <end position="26"/>
    </location>
</feature>
<dbReference type="NCBIfam" id="TIGR02976">
    <property type="entry name" value="phageshock_pspB"/>
    <property type="match status" value="1"/>
</dbReference>
<name>A0A7C9KHT8_9SPHN</name>
<organism evidence="2 3">
    <name type="scientific">Sandarakinorhabdus fusca</name>
    <dbReference type="NCBI Taxonomy" id="1439888"/>
    <lineage>
        <taxon>Bacteria</taxon>
        <taxon>Pseudomonadati</taxon>
        <taxon>Pseudomonadota</taxon>
        <taxon>Alphaproteobacteria</taxon>
        <taxon>Sphingomonadales</taxon>
        <taxon>Sphingosinicellaceae</taxon>
        <taxon>Sandarakinorhabdus</taxon>
    </lineage>
</organism>
<dbReference type="Proteomes" id="UP000481327">
    <property type="component" value="Unassembled WGS sequence"/>
</dbReference>
<evidence type="ECO:0000313" key="3">
    <source>
        <dbReference type="Proteomes" id="UP000481327"/>
    </source>
</evidence>
<evidence type="ECO:0000313" key="2">
    <source>
        <dbReference type="EMBL" id="MQT17160.1"/>
    </source>
</evidence>
<comment type="caution">
    <text evidence="2">The sequence shown here is derived from an EMBL/GenBank/DDBJ whole genome shotgun (WGS) entry which is preliminary data.</text>
</comment>
<gene>
    <name evidence="2" type="primary">pspB</name>
    <name evidence="2" type="ORF">F3168_07780</name>
</gene>
<keyword evidence="3" id="KW-1185">Reference proteome</keyword>
<accession>A0A7C9KHT8</accession>
<sequence>MEDILVPIGVVGMLFIGLPWLVLHYLTKWKSGRGISPQDEVLLDDLHEMARRLDARLDSVERIIAADNPHWKDSKLSDLSGERMERFERDARRELR</sequence>
<reference evidence="2 3" key="1">
    <citation type="submission" date="2019-09" db="EMBL/GenBank/DDBJ databases">
        <title>Polymorphobacter sp. isolated from a lake in China.</title>
        <authorList>
            <person name="Liu Z."/>
        </authorList>
    </citation>
    <scope>NUCLEOTIDE SEQUENCE [LARGE SCALE GENOMIC DNA]</scope>
    <source>
        <strain evidence="2 3">D40P</strain>
    </source>
</reference>
<dbReference type="EMBL" id="WIOL01000002">
    <property type="protein sequence ID" value="MQT17160.1"/>
    <property type="molecule type" value="Genomic_DNA"/>
</dbReference>
<keyword evidence="1" id="KW-1133">Transmembrane helix</keyword>
<dbReference type="Pfam" id="PF06667">
    <property type="entry name" value="PspB"/>
    <property type="match status" value="1"/>
</dbReference>
<dbReference type="AlphaFoldDB" id="A0A7C9KHT8"/>
<keyword evidence="1" id="KW-0812">Transmembrane</keyword>
<dbReference type="RefSeq" id="WP_152577577.1">
    <property type="nucleotide sequence ID" value="NZ_JAATJI010000001.1"/>
</dbReference>
<evidence type="ECO:0000256" key="1">
    <source>
        <dbReference type="SAM" id="Phobius"/>
    </source>
</evidence>
<keyword evidence="1" id="KW-0472">Membrane</keyword>
<dbReference type="OrthoDB" id="7365677at2"/>
<dbReference type="GO" id="GO:0009271">
    <property type="term" value="P:phage shock"/>
    <property type="evidence" value="ECO:0007669"/>
    <property type="project" value="InterPro"/>
</dbReference>
<dbReference type="GO" id="GO:0006355">
    <property type="term" value="P:regulation of DNA-templated transcription"/>
    <property type="evidence" value="ECO:0007669"/>
    <property type="project" value="InterPro"/>
</dbReference>
<dbReference type="InterPro" id="IPR009554">
    <property type="entry name" value="Phageshock_PspB"/>
</dbReference>
<protein>
    <submittedName>
        <fullName evidence="2">Envelope stress response membrane protein PspB</fullName>
    </submittedName>
</protein>
<proteinExistence type="predicted"/>